<dbReference type="RefSeq" id="WP_008212512.1">
    <property type="nucleotide sequence ID" value="NZ_JH414963.1"/>
</dbReference>
<dbReference type="AlphaFoldDB" id="G9ZNV1"/>
<evidence type="ECO:0000313" key="1">
    <source>
        <dbReference type="EMBL" id="EHL98647.1"/>
    </source>
</evidence>
<dbReference type="HOGENOM" id="CLU_2382511_0_0_9"/>
<comment type="caution">
    <text evidence="1">The sequence shown here is derived from an EMBL/GenBank/DDBJ whole genome shotgun (WGS) entry which is preliminary data.</text>
</comment>
<sequence length="94" mass="11090">MNGIVSAEKDQPSTKWYDFYDNDGYDNMPLAAKKLKFLRQYIRTLGDSDDEDRLERQLIMATSEARVMMLSNTHREMDDDQLAKKLREKLIDKL</sequence>
<accession>G9ZNV1</accession>
<dbReference type="STRING" id="797515.HMPREF9103_01405"/>
<organism evidence="1 2">
    <name type="scientific">Lentilactobacillus parafarraginis F0439</name>
    <dbReference type="NCBI Taxonomy" id="797515"/>
    <lineage>
        <taxon>Bacteria</taxon>
        <taxon>Bacillati</taxon>
        <taxon>Bacillota</taxon>
        <taxon>Bacilli</taxon>
        <taxon>Lactobacillales</taxon>
        <taxon>Lactobacillaceae</taxon>
        <taxon>Lentilactobacillus</taxon>
    </lineage>
</organism>
<protein>
    <submittedName>
        <fullName evidence="1">Uncharacterized protein</fullName>
    </submittedName>
</protein>
<name>G9ZNV1_9LACO</name>
<reference evidence="1 2" key="1">
    <citation type="submission" date="2011-09" db="EMBL/GenBank/DDBJ databases">
        <authorList>
            <person name="Weinstock G."/>
            <person name="Sodergren E."/>
            <person name="Clifton S."/>
            <person name="Fulton L."/>
            <person name="Fulton B."/>
            <person name="Courtney L."/>
            <person name="Fronick C."/>
            <person name="Harrison M."/>
            <person name="Strong C."/>
            <person name="Farmer C."/>
            <person name="Delahaunty K."/>
            <person name="Markovic C."/>
            <person name="Hall O."/>
            <person name="Minx P."/>
            <person name="Tomlinson C."/>
            <person name="Mitreva M."/>
            <person name="Hou S."/>
            <person name="Chen J."/>
            <person name="Wollam A."/>
            <person name="Pepin K.H."/>
            <person name="Johnson M."/>
            <person name="Bhonagiri V."/>
            <person name="Zhang X."/>
            <person name="Suruliraj S."/>
            <person name="Warren W."/>
            <person name="Chinwalla A."/>
            <person name="Mardis E.R."/>
            <person name="Wilson R.K."/>
        </authorList>
    </citation>
    <scope>NUCLEOTIDE SEQUENCE [LARGE SCALE GENOMIC DNA]</scope>
    <source>
        <strain evidence="1 2">F0439</strain>
    </source>
</reference>
<dbReference type="Proteomes" id="UP000004625">
    <property type="component" value="Unassembled WGS sequence"/>
</dbReference>
<dbReference type="PATRIC" id="fig|797515.3.peg.1299"/>
<keyword evidence="2" id="KW-1185">Reference proteome</keyword>
<proteinExistence type="predicted"/>
<dbReference type="EMBL" id="AGEY01000067">
    <property type="protein sequence ID" value="EHL98647.1"/>
    <property type="molecule type" value="Genomic_DNA"/>
</dbReference>
<evidence type="ECO:0000313" key="2">
    <source>
        <dbReference type="Proteomes" id="UP000004625"/>
    </source>
</evidence>
<gene>
    <name evidence="1" type="ORF">HMPREF9103_01405</name>
</gene>